<dbReference type="EMBL" id="CP032683">
    <property type="protein sequence ID" value="AYK15791.1"/>
    <property type="molecule type" value="Genomic_DNA"/>
</dbReference>
<keyword evidence="4" id="KW-1185">Reference proteome</keyword>
<evidence type="ECO:0000256" key="1">
    <source>
        <dbReference type="SAM" id="MobiDB-lite"/>
    </source>
</evidence>
<name>A0A660HTV5_9EURY</name>
<reference evidence="2 4" key="1">
    <citation type="journal article" date="2016" name="Int. J. Syst. Evol. Microbiol.">
        <title>Methanosarcina flavescens sp. nov., a methanogenic archaeon isolated from a full-scale anaerobic digester.</title>
        <authorList>
            <person name="Kern T."/>
            <person name="Fischer M.A."/>
            <person name="Deppenmeier U."/>
            <person name="Schmitz R.A."/>
            <person name="Rother M."/>
        </authorList>
    </citation>
    <scope>NUCLEOTIDE SEQUENCE [LARGE SCALE GENOMIC DNA]</scope>
    <source>
        <strain evidence="2 4">E03.2</strain>
    </source>
</reference>
<feature type="region of interest" description="Disordered" evidence="1">
    <location>
        <begin position="24"/>
        <end position="56"/>
    </location>
</feature>
<accession>A0A660HTV5</accession>
<sequence>MKNKHLILLILLAVVMAVGCTESSNEKTNSQSVGNSAQTIENSSQVHENNLTTTDTSTNQDAEWISVMQAQSDMIQTDLAGISSNQDTFDAEGLAKSGQTIVDDTQKAIDENDNYTVSPALEEAKEHWGFALRNYNMAGQFTVIGANAYLDGDDASASTNFEKATTFFNSGNADVNLTVSYIRAYALEAQNQEQ</sequence>
<dbReference type="EMBL" id="JAAYQL010000004">
    <property type="protein sequence ID" value="NLK31341.1"/>
    <property type="molecule type" value="Genomic_DNA"/>
</dbReference>
<dbReference type="RefSeq" id="WP_054298793.1">
    <property type="nucleotide sequence ID" value="NZ_CP032683.1"/>
</dbReference>
<dbReference type="AlphaFoldDB" id="A0A660HTV5"/>
<dbReference type="Proteomes" id="UP000585579">
    <property type="component" value="Unassembled WGS sequence"/>
</dbReference>
<organism evidence="2 4">
    <name type="scientific">Methanosarcina flavescens</name>
    <dbReference type="NCBI Taxonomy" id="1715806"/>
    <lineage>
        <taxon>Archaea</taxon>
        <taxon>Methanobacteriati</taxon>
        <taxon>Methanobacteriota</taxon>
        <taxon>Stenosarchaea group</taxon>
        <taxon>Methanomicrobia</taxon>
        <taxon>Methanosarcinales</taxon>
        <taxon>Methanosarcinaceae</taxon>
        <taxon>Methanosarcina</taxon>
    </lineage>
</organism>
<dbReference type="OrthoDB" id="133543at2157"/>
<evidence type="ECO:0000313" key="2">
    <source>
        <dbReference type="EMBL" id="AYK15791.1"/>
    </source>
</evidence>
<evidence type="ECO:0000313" key="3">
    <source>
        <dbReference type="EMBL" id="NLK31341.1"/>
    </source>
</evidence>
<dbReference type="GeneID" id="53688819"/>
<dbReference type="KEGG" id="mfz:AOB57_011865"/>
<dbReference type="PROSITE" id="PS51257">
    <property type="entry name" value="PROKAR_LIPOPROTEIN"/>
    <property type="match status" value="1"/>
</dbReference>
<proteinExistence type="predicted"/>
<reference evidence="2" key="2">
    <citation type="submission" date="2018-10" db="EMBL/GenBank/DDBJ databases">
        <authorList>
            <person name="Fischer M.A."/>
            <person name="Kern T."/>
            <person name="Deppenmeier U."/>
            <person name="Schmitz R.A."/>
            <person name="Rother M."/>
        </authorList>
    </citation>
    <scope>NUCLEOTIDE SEQUENCE</scope>
    <source>
        <strain evidence="2">E03.2</strain>
    </source>
</reference>
<protein>
    <submittedName>
        <fullName evidence="2">Uncharacterized protein</fullName>
    </submittedName>
</protein>
<dbReference type="Proteomes" id="UP000053087">
    <property type="component" value="Chromosome"/>
</dbReference>
<gene>
    <name evidence="2" type="ORF">AOB57_011865</name>
    <name evidence="3" type="ORF">GX302_00455</name>
</gene>
<reference evidence="3 5" key="3">
    <citation type="journal article" date="2020" name="Biotechnol. Biofuels">
        <title>New insights from the biogas microbiome by comprehensive genome-resolved metagenomics of nearly 1600 species originating from multiple anaerobic digesters.</title>
        <authorList>
            <person name="Campanaro S."/>
            <person name="Treu L."/>
            <person name="Rodriguez-R L.M."/>
            <person name="Kovalovszki A."/>
            <person name="Ziels R.M."/>
            <person name="Maus I."/>
            <person name="Zhu X."/>
            <person name="Kougias P.G."/>
            <person name="Basile A."/>
            <person name="Luo G."/>
            <person name="Schluter A."/>
            <person name="Konstantinidis K.T."/>
            <person name="Angelidaki I."/>
        </authorList>
    </citation>
    <scope>NUCLEOTIDE SEQUENCE [LARGE SCALE GENOMIC DNA]</scope>
    <source>
        <strain evidence="3">AS22ysBPME_46</strain>
    </source>
</reference>
<evidence type="ECO:0000313" key="5">
    <source>
        <dbReference type="Proteomes" id="UP000585579"/>
    </source>
</evidence>
<evidence type="ECO:0000313" key="4">
    <source>
        <dbReference type="Proteomes" id="UP000053087"/>
    </source>
</evidence>